<evidence type="ECO:0000313" key="2">
    <source>
        <dbReference type="EMBL" id="KAL2784898.1"/>
    </source>
</evidence>
<organism evidence="2 3">
    <name type="scientific">Aspergillus keveii</name>
    <dbReference type="NCBI Taxonomy" id="714993"/>
    <lineage>
        <taxon>Eukaryota</taxon>
        <taxon>Fungi</taxon>
        <taxon>Dikarya</taxon>
        <taxon>Ascomycota</taxon>
        <taxon>Pezizomycotina</taxon>
        <taxon>Eurotiomycetes</taxon>
        <taxon>Eurotiomycetidae</taxon>
        <taxon>Eurotiales</taxon>
        <taxon>Aspergillaceae</taxon>
        <taxon>Aspergillus</taxon>
        <taxon>Aspergillus subgen. Nidulantes</taxon>
    </lineage>
</organism>
<feature type="region of interest" description="Disordered" evidence="1">
    <location>
        <begin position="74"/>
        <end position="110"/>
    </location>
</feature>
<feature type="compositionally biased region" description="Low complexity" evidence="1">
    <location>
        <begin position="12"/>
        <end position="35"/>
    </location>
</feature>
<dbReference type="EMBL" id="JBFTWV010000162">
    <property type="protein sequence ID" value="KAL2784898.1"/>
    <property type="molecule type" value="Genomic_DNA"/>
</dbReference>
<protein>
    <submittedName>
        <fullName evidence="2">Uncharacterized protein</fullName>
    </submittedName>
</protein>
<gene>
    <name evidence="2" type="ORF">BJX66DRAFT_74054</name>
</gene>
<sequence>MPAKRAAQDPSAASAKRSKTGTAATATATATTTTRPRNKRWSAISVSGNIDSGYYENPDYDTYNCLCQGRVDGNMASDFDDDSEEDEDEDEDDEDDDDDNESDKPKKAKCTGGRTCICNKPAAEHPEHPYTVSISGYRKFIDLVAHTNLRSPDAFDMYIFNDYEGYGILEVLQNLVLDFIEAKDNWKEQWAVCESIPLYWISNALMPFTMIDASDVDAITGLLARMFLTMLANLEFMDLLKPNSEVKNLQYVMAQYLMLASEMREYNLLSEDDSAKVEGHFDAYVLAYAKKYQIKLQGPSNLDELVTSIEEEFDEDDIELPAPSADPWKWTAAHKAYVKEHSEGPLSKNGKIGGDKYDITAMTSAERKKHSFNKRDPLGKKELDAIKNGMIMQLG</sequence>
<evidence type="ECO:0000256" key="1">
    <source>
        <dbReference type="SAM" id="MobiDB-lite"/>
    </source>
</evidence>
<feature type="region of interest" description="Disordered" evidence="1">
    <location>
        <begin position="1"/>
        <end position="40"/>
    </location>
</feature>
<dbReference type="Proteomes" id="UP001610563">
    <property type="component" value="Unassembled WGS sequence"/>
</dbReference>
<name>A0ABR4FNQ8_9EURO</name>
<feature type="compositionally biased region" description="Acidic residues" evidence="1">
    <location>
        <begin position="78"/>
        <end position="101"/>
    </location>
</feature>
<reference evidence="2 3" key="1">
    <citation type="submission" date="2024-07" db="EMBL/GenBank/DDBJ databases">
        <title>Section-level genome sequencing and comparative genomics of Aspergillus sections Usti and Cavernicolus.</title>
        <authorList>
            <consortium name="Lawrence Berkeley National Laboratory"/>
            <person name="Nybo J.L."/>
            <person name="Vesth T.C."/>
            <person name="Theobald S."/>
            <person name="Frisvad J.C."/>
            <person name="Larsen T.O."/>
            <person name="Kjaerboelling I."/>
            <person name="Rothschild-Mancinelli K."/>
            <person name="Lyhne E.K."/>
            <person name="Kogle M.E."/>
            <person name="Barry K."/>
            <person name="Clum A."/>
            <person name="Na H."/>
            <person name="Ledsgaard L."/>
            <person name="Lin J."/>
            <person name="Lipzen A."/>
            <person name="Kuo A."/>
            <person name="Riley R."/>
            <person name="Mondo S."/>
            <person name="Labutti K."/>
            <person name="Haridas S."/>
            <person name="Pangalinan J."/>
            <person name="Salamov A.A."/>
            <person name="Simmons B.A."/>
            <person name="Magnuson J.K."/>
            <person name="Chen J."/>
            <person name="Drula E."/>
            <person name="Henrissat B."/>
            <person name="Wiebenga A."/>
            <person name="Lubbers R.J."/>
            <person name="Gomes A.C."/>
            <person name="Makela M.R."/>
            <person name="Stajich J."/>
            <person name="Grigoriev I.V."/>
            <person name="Mortensen U.H."/>
            <person name="De Vries R.P."/>
            <person name="Baker S.E."/>
            <person name="Andersen M.R."/>
        </authorList>
    </citation>
    <scope>NUCLEOTIDE SEQUENCE [LARGE SCALE GENOMIC DNA]</scope>
    <source>
        <strain evidence="2 3">CBS 209.92</strain>
    </source>
</reference>
<keyword evidence="3" id="KW-1185">Reference proteome</keyword>
<comment type="caution">
    <text evidence="2">The sequence shown here is derived from an EMBL/GenBank/DDBJ whole genome shotgun (WGS) entry which is preliminary data.</text>
</comment>
<proteinExistence type="predicted"/>
<evidence type="ECO:0000313" key="3">
    <source>
        <dbReference type="Proteomes" id="UP001610563"/>
    </source>
</evidence>
<accession>A0ABR4FNQ8</accession>